<dbReference type="Proteomes" id="UP001519460">
    <property type="component" value="Unassembled WGS sequence"/>
</dbReference>
<sequence length="157" mass="17968">MNECTWRGGWEMGGVGKGECVPLHFLMSDKEMFQAHRITAFTCNLWYLFRTISSNTITFQSHIHCHSTISQLSLEISEIHHCHTFSQLSLANSKVHCHSTVFQLSYQILKFTVMTRSPSCLWQILKFTVTTHSSSCQILKFTVTAQSPSCLRQIQAH</sequence>
<comment type="caution">
    <text evidence="1">The sequence shown here is derived from an EMBL/GenBank/DDBJ whole genome shotgun (WGS) entry which is preliminary data.</text>
</comment>
<keyword evidence="2" id="KW-1185">Reference proteome</keyword>
<reference evidence="1 2" key="1">
    <citation type="journal article" date="2023" name="Sci. Data">
        <title>Genome assembly of the Korean intertidal mud-creeper Batillaria attramentaria.</title>
        <authorList>
            <person name="Patra A.K."/>
            <person name="Ho P.T."/>
            <person name="Jun S."/>
            <person name="Lee S.J."/>
            <person name="Kim Y."/>
            <person name="Won Y.J."/>
        </authorList>
    </citation>
    <scope>NUCLEOTIDE SEQUENCE [LARGE SCALE GENOMIC DNA]</scope>
    <source>
        <strain evidence="1">Wonlab-2016</strain>
    </source>
</reference>
<gene>
    <name evidence="1" type="ORF">BaRGS_00012991</name>
</gene>
<evidence type="ECO:0000313" key="1">
    <source>
        <dbReference type="EMBL" id="KAK7495771.1"/>
    </source>
</evidence>
<proteinExistence type="predicted"/>
<organism evidence="1 2">
    <name type="scientific">Batillaria attramentaria</name>
    <dbReference type="NCBI Taxonomy" id="370345"/>
    <lineage>
        <taxon>Eukaryota</taxon>
        <taxon>Metazoa</taxon>
        <taxon>Spiralia</taxon>
        <taxon>Lophotrochozoa</taxon>
        <taxon>Mollusca</taxon>
        <taxon>Gastropoda</taxon>
        <taxon>Caenogastropoda</taxon>
        <taxon>Sorbeoconcha</taxon>
        <taxon>Cerithioidea</taxon>
        <taxon>Batillariidae</taxon>
        <taxon>Batillaria</taxon>
    </lineage>
</organism>
<dbReference type="EMBL" id="JACVVK020000072">
    <property type="protein sequence ID" value="KAK7495771.1"/>
    <property type="molecule type" value="Genomic_DNA"/>
</dbReference>
<accession>A0ABD0L928</accession>
<evidence type="ECO:0000313" key="2">
    <source>
        <dbReference type="Proteomes" id="UP001519460"/>
    </source>
</evidence>
<protein>
    <submittedName>
        <fullName evidence="1">Uncharacterized protein</fullName>
    </submittedName>
</protein>
<name>A0ABD0L928_9CAEN</name>
<dbReference type="AlphaFoldDB" id="A0ABD0L928"/>